<dbReference type="FunFam" id="3.40.50.300:FF:001030">
    <property type="entry name" value="Dynamin-related protein 5A"/>
    <property type="match status" value="1"/>
</dbReference>
<dbReference type="GO" id="GO:0016020">
    <property type="term" value="C:membrane"/>
    <property type="evidence" value="ECO:0007669"/>
    <property type="project" value="TreeGrafter"/>
</dbReference>
<comment type="caution">
    <text evidence="3">The sequence shown here is derived from an EMBL/GenBank/DDBJ whole genome shotgun (WGS) entry which is preliminary data.</text>
</comment>
<gene>
    <name evidence="3" type="primary">PLEST005112</name>
    <name evidence="3" type="ORF">PLESTB_000859100</name>
</gene>
<dbReference type="InterPro" id="IPR022812">
    <property type="entry name" value="Dynamin"/>
</dbReference>
<name>A0A9W6BM93_9CHLO</name>
<feature type="region of interest" description="Disordered" evidence="1">
    <location>
        <begin position="630"/>
        <end position="660"/>
    </location>
</feature>
<dbReference type="PROSITE" id="PS51718">
    <property type="entry name" value="G_DYNAMIN_2"/>
    <property type="match status" value="1"/>
</dbReference>
<dbReference type="GO" id="GO:0008017">
    <property type="term" value="F:microtubule binding"/>
    <property type="evidence" value="ECO:0007669"/>
    <property type="project" value="TreeGrafter"/>
</dbReference>
<dbReference type="PANTHER" id="PTHR11566">
    <property type="entry name" value="DYNAMIN"/>
    <property type="match status" value="1"/>
</dbReference>
<dbReference type="CDD" id="cd08771">
    <property type="entry name" value="DLP_1"/>
    <property type="match status" value="1"/>
</dbReference>
<dbReference type="PRINTS" id="PR00195">
    <property type="entry name" value="DYNAMIN"/>
</dbReference>
<dbReference type="SUPFAM" id="SSF52540">
    <property type="entry name" value="P-loop containing nucleoside triphosphate hydrolases"/>
    <property type="match status" value="1"/>
</dbReference>
<dbReference type="Proteomes" id="UP001165080">
    <property type="component" value="Unassembled WGS sequence"/>
</dbReference>
<organism evidence="3 4">
    <name type="scientific">Pleodorina starrii</name>
    <dbReference type="NCBI Taxonomy" id="330485"/>
    <lineage>
        <taxon>Eukaryota</taxon>
        <taxon>Viridiplantae</taxon>
        <taxon>Chlorophyta</taxon>
        <taxon>core chlorophytes</taxon>
        <taxon>Chlorophyceae</taxon>
        <taxon>CS clade</taxon>
        <taxon>Chlamydomonadales</taxon>
        <taxon>Volvocaceae</taxon>
        <taxon>Pleodorina</taxon>
    </lineage>
</organism>
<protein>
    <recommendedName>
        <fullName evidence="2">Dynamin-type G domain-containing protein</fullName>
    </recommendedName>
</protein>
<dbReference type="SMART" id="SM00053">
    <property type="entry name" value="DYNc"/>
    <property type="match status" value="1"/>
</dbReference>
<evidence type="ECO:0000256" key="1">
    <source>
        <dbReference type="SAM" id="MobiDB-lite"/>
    </source>
</evidence>
<dbReference type="Gene3D" id="3.40.50.300">
    <property type="entry name" value="P-loop containing nucleotide triphosphate hydrolases"/>
    <property type="match status" value="1"/>
</dbReference>
<dbReference type="GO" id="GO:0005874">
    <property type="term" value="C:microtubule"/>
    <property type="evidence" value="ECO:0007669"/>
    <property type="project" value="TreeGrafter"/>
</dbReference>
<evidence type="ECO:0000259" key="2">
    <source>
        <dbReference type="PROSITE" id="PS51718"/>
    </source>
</evidence>
<dbReference type="EMBL" id="BRXU01000010">
    <property type="protein sequence ID" value="GLC54395.1"/>
    <property type="molecule type" value="Genomic_DNA"/>
</dbReference>
<feature type="compositionally biased region" description="Acidic residues" evidence="1">
    <location>
        <begin position="632"/>
        <end position="647"/>
    </location>
</feature>
<feature type="compositionally biased region" description="Low complexity" evidence="1">
    <location>
        <begin position="715"/>
        <end position="727"/>
    </location>
</feature>
<dbReference type="PANTHER" id="PTHR11566:SF169">
    <property type="entry name" value="DYNAMIN-LIKE PROTEIN C"/>
    <property type="match status" value="1"/>
</dbReference>
<dbReference type="InterPro" id="IPR045063">
    <property type="entry name" value="Dynamin_N"/>
</dbReference>
<dbReference type="InterPro" id="IPR001401">
    <property type="entry name" value="Dynamin_GTPase"/>
</dbReference>
<feature type="region of interest" description="Disordered" evidence="1">
    <location>
        <begin position="34"/>
        <end position="53"/>
    </location>
</feature>
<dbReference type="InterPro" id="IPR030381">
    <property type="entry name" value="G_DYNAMIN_dom"/>
</dbReference>
<evidence type="ECO:0000313" key="4">
    <source>
        <dbReference type="Proteomes" id="UP001165080"/>
    </source>
</evidence>
<evidence type="ECO:0000313" key="3">
    <source>
        <dbReference type="EMBL" id="GLC54395.1"/>
    </source>
</evidence>
<keyword evidence="4" id="KW-1185">Reference proteome</keyword>
<sequence>MSNTSRVFENATFIDRDAAASDQTFHQPSHKLQMQSSQLKPGLSTGGQPNGFPRRAAVSDGAALRESTQELFETSEAQIRYRAYSRLQAAAVAMGESLAIPEIVAIGGQSDGKSSLLEAFLGFRFNIREVEMGTRRPLIVQMVHDPTAQEPRCRLQEEDSDEYGPPIVPETAVADAIQRRTEEHLRKMGGIAVSSKPIVMRAEYAYCPNLTIIDTPGFILKAKSGEQDNTPDEIMSMVKAQASPPHRMILFLQQSSVEWASSLWLRVVQEVDPYFQRTVIVASKFDNRLKEFAERWEVDKYLSATGYLPANVRPFFVALPKDRAIQNSAEWRRSMTEVDAMIFKHLREGIKGGFDEERFASRIGFMNLKKFLEEELSRRYREAAPATLALLQERCDMVSGELMQAEIRLKAAEDVGALRRAAMKYADTVARQVVLLLQGSAEPDPMQHGLTSDEERAASRAPQWPGLTTIPVQPTHHESKLFGGAAFERCLEEFHMAVNSTRFPTSMSSDRLRNIMYAYKGKHHTGGPTKAAEDIARQAAKEALGPLLDAACIRLSFILRRLYDIAADRAAATMGSKENLHPYISFHAALRSAHQAFINRLEEQARGMLRTHLEAATSQFAMNMYVHVADPGDPEEEADCSDSEAADGEGAVGGEKPDDGAEVLNERFKAVHLAPLGGDPLGAGPGRFEDNTPSRRATKSRRMALQNSERPMPLAGNGHSAGGNSSSADDVLMSAEKLFRKIRCAVATQYAPATLKSTFLDPMTDKLALEVSLDLFARSDADFGGMFSAAGAVAALAAKRDLLARRVEGLIKCKNEFQELAKCL</sequence>
<dbReference type="GO" id="GO:0005737">
    <property type="term" value="C:cytoplasm"/>
    <property type="evidence" value="ECO:0007669"/>
    <property type="project" value="TreeGrafter"/>
</dbReference>
<proteinExistence type="predicted"/>
<accession>A0A9W6BM93</accession>
<feature type="region of interest" description="Disordered" evidence="1">
    <location>
        <begin position="675"/>
        <end position="727"/>
    </location>
</feature>
<dbReference type="Pfam" id="PF00350">
    <property type="entry name" value="Dynamin_N"/>
    <property type="match status" value="1"/>
</dbReference>
<dbReference type="InterPro" id="IPR027417">
    <property type="entry name" value="P-loop_NTPase"/>
</dbReference>
<dbReference type="GO" id="GO:0003924">
    <property type="term" value="F:GTPase activity"/>
    <property type="evidence" value="ECO:0007669"/>
    <property type="project" value="InterPro"/>
</dbReference>
<dbReference type="AlphaFoldDB" id="A0A9W6BM93"/>
<dbReference type="GO" id="GO:0005525">
    <property type="term" value="F:GTP binding"/>
    <property type="evidence" value="ECO:0007669"/>
    <property type="project" value="InterPro"/>
</dbReference>
<reference evidence="3 4" key="1">
    <citation type="journal article" date="2023" name="Commun. Biol.">
        <title>Reorganization of the ancestral sex-determining regions during the evolution of trioecy in Pleodorina starrii.</title>
        <authorList>
            <person name="Takahashi K."/>
            <person name="Suzuki S."/>
            <person name="Kawai-Toyooka H."/>
            <person name="Yamamoto K."/>
            <person name="Hamaji T."/>
            <person name="Ootsuki R."/>
            <person name="Yamaguchi H."/>
            <person name="Kawachi M."/>
            <person name="Higashiyama T."/>
            <person name="Nozaki H."/>
        </authorList>
    </citation>
    <scope>NUCLEOTIDE SEQUENCE [LARGE SCALE GENOMIC DNA]</scope>
    <source>
        <strain evidence="3 4">NIES-4479</strain>
    </source>
</reference>
<feature type="domain" description="Dynamin-type G" evidence="2">
    <location>
        <begin position="97"/>
        <end position="385"/>
    </location>
</feature>